<organism evidence="3 4">
    <name type="scientific">Pteropus vampyrus</name>
    <name type="common">Large flying fox</name>
    <dbReference type="NCBI Taxonomy" id="132908"/>
    <lineage>
        <taxon>Eukaryota</taxon>
        <taxon>Metazoa</taxon>
        <taxon>Chordata</taxon>
        <taxon>Craniata</taxon>
        <taxon>Vertebrata</taxon>
        <taxon>Euteleostomi</taxon>
        <taxon>Mammalia</taxon>
        <taxon>Eutheria</taxon>
        <taxon>Laurasiatheria</taxon>
        <taxon>Chiroptera</taxon>
        <taxon>Yinpterochiroptera</taxon>
        <taxon>Pteropodoidea</taxon>
        <taxon>Pteropodidae</taxon>
        <taxon>Pteropodinae</taxon>
        <taxon>Pteropus</taxon>
    </lineage>
</organism>
<keyword evidence="1" id="KW-0677">Repeat</keyword>
<evidence type="ECO:0000256" key="2">
    <source>
        <dbReference type="SAM" id="MobiDB-lite"/>
    </source>
</evidence>
<dbReference type="CTD" id="51298"/>
<dbReference type="SMART" id="SM00705">
    <property type="entry name" value="THEG"/>
    <property type="match status" value="4"/>
</dbReference>
<feature type="compositionally biased region" description="Acidic residues" evidence="2">
    <location>
        <begin position="58"/>
        <end position="76"/>
    </location>
</feature>
<evidence type="ECO:0000256" key="1">
    <source>
        <dbReference type="ARBA" id="ARBA00022737"/>
    </source>
</evidence>
<dbReference type="AlphaFoldDB" id="A0A6P6BMD7"/>
<protein>
    <submittedName>
        <fullName evidence="4">Testicular haploid expressed gene protein</fullName>
    </submittedName>
</protein>
<name>A0A6P6BMD7_PTEVA</name>
<accession>A0A6P6BMD7</accession>
<feature type="compositionally biased region" description="Basic and acidic residues" evidence="2">
    <location>
        <begin position="356"/>
        <end position="368"/>
    </location>
</feature>
<dbReference type="InterPro" id="IPR042401">
    <property type="entry name" value="SPMAP2-like"/>
</dbReference>
<proteinExistence type="predicted"/>
<dbReference type="RefSeq" id="XP_023376246.1">
    <property type="nucleotide sequence ID" value="XM_023520478.1"/>
</dbReference>
<evidence type="ECO:0000313" key="4">
    <source>
        <dbReference type="RefSeq" id="XP_023376246.1"/>
    </source>
</evidence>
<reference evidence="4" key="1">
    <citation type="submission" date="2025-08" db="UniProtKB">
        <authorList>
            <consortium name="RefSeq"/>
        </authorList>
    </citation>
    <scope>IDENTIFICATION</scope>
    <source>
        <tissue evidence="4">Kidney</tissue>
    </source>
</reference>
<dbReference type="Pfam" id="PF14912">
    <property type="entry name" value="THEG"/>
    <property type="match status" value="2"/>
</dbReference>
<feature type="region of interest" description="Disordered" evidence="2">
    <location>
        <begin position="1"/>
        <end position="82"/>
    </location>
</feature>
<sequence>MGDPEQSLLYDQHDPEAEAGLETGRDSDALGPPSAGYESLRSGASAYQDLGDGKLGFEDQEEETLPEEVAGDEFLDAQDPGEAVPELERVLRTDEEEDEVPETRLSVSITPKLPRSLVARGRKGGRRLLELAKPKTTWQVLRDRTRCRCAGYAWVSPRLWTLQFCVYWPSVYWTDRFLEDTTLTVTVPGRLSPPRLLLCQGPPASGLGWRPSVYWTDRFLEDTTLTVTVPAAPEVAELPAPPAEASVPRHSRQGLMMSDVFILAASVSQVSKAAQMAVPSSRILQLAKPRTPATLLAEWDPVPKPKPHVSDYNRLLHLAMPKSQSEKCVPDRAPRWEVLDVTKKAVASPRIISLAKPKERRDANEGYNRRPLACRSLPPPRPSPKKYEYPGLA</sequence>
<dbReference type="PANTHER" id="PTHR15901:SF16">
    <property type="entry name" value="TESTICULAR HAPLOID EXPRESSED GENE PROTEIN"/>
    <property type="match status" value="1"/>
</dbReference>
<dbReference type="PANTHER" id="PTHR15901">
    <property type="entry name" value="TESTICULAR HAPLOID EXPRESSED GENE PROTEIN"/>
    <property type="match status" value="1"/>
</dbReference>
<evidence type="ECO:0000313" key="3">
    <source>
        <dbReference type="Proteomes" id="UP000515202"/>
    </source>
</evidence>
<dbReference type="OrthoDB" id="25466at2759"/>
<dbReference type="GO" id="GO:0007283">
    <property type="term" value="P:spermatogenesis"/>
    <property type="evidence" value="ECO:0007669"/>
    <property type="project" value="TreeGrafter"/>
</dbReference>
<dbReference type="InterPro" id="IPR006623">
    <property type="entry name" value="THEG"/>
</dbReference>
<dbReference type="Proteomes" id="UP000515202">
    <property type="component" value="Unplaced"/>
</dbReference>
<gene>
    <name evidence="4" type="primary">THEG</name>
</gene>
<feature type="region of interest" description="Disordered" evidence="2">
    <location>
        <begin position="350"/>
        <end position="393"/>
    </location>
</feature>
<dbReference type="KEGG" id="pvp:105302280"/>
<keyword evidence="3" id="KW-1185">Reference proteome</keyword>
<dbReference type="GeneID" id="105302280"/>